<evidence type="ECO:0000313" key="16">
    <source>
        <dbReference type="Proteomes" id="UP000299084"/>
    </source>
</evidence>
<keyword evidence="4" id="KW-0732">Signal</keyword>
<comment type="subcellular location">
    <subcellularLocation>
        <location evidence="11">Cytoplasmic vesicle</location>
        <location evidence="11">Secretory vesicle</location>
        <location evidence="11">Acrosome inner membrane</location>
    </subcellularLocation>
    <subcellularLocation>
        <location evidence="1">Membrane</location>
        <topology evidence="1">Single-pass membrane protein</topology>
    </subcellularLocation>
</comment>
<name>A0A5N4CIU1_CAMDR</name>
<feature type="domain" description="Sushi" evidence="14">
    <location>
        <begin position="41"/>
        <end position="104"/>
    </location>
</feature>
<comment type="subunit">
    <text evidence="10">Interacts with C3b. Interacts with C4b. Interacts with moesin/MSN.</text>
</comment>
<proteinExistence type="predicted"/>
<evidence type="ECO:0000256" key="2">
    <source>
        <dbReference type="ARBA" id="ARBA00017517"/>
    </source>
</evidence>
<dbReference type="Proteomes" id="UP000299084">
    <property type="component" value="Unassembled WGS sequence"/>
</dbReference>
<keyword evidence="13" id="KW-1133">Transmembrane helix</keyword>
<keyword evidence="16" id="KW-1185">Reference proteome</keyword>
<dbReference type="Gene3D" id="2.10.70.10">
    <property type="entry name" value="Complement Module, domain 1"/>
    <property type="match status" value="4"/>
</dbReference>
<evidence type="ECO:0000256" key="4">
    <source>
        <dbReference type="ARBA" id="ARBA00022729"/>
    </source>
</evidence>
<feature type="domain" description="Sushi" evidence="14">
    <location>
        <begin position="215"/>
        <end position="274"/>
    </location>
</feature>
<dbReference type="EMBL" id="JWIN03000023">
    <property type="protein sequence ID" value="KAB1258792.1"/>
    <property type="molecule type" value="Genomic_DNA"/>
</dbReference>
<evidence type="ECO:0000256" key="13">
    <source>
        <dbReference type="SAM" id="Phobius"/>
    </source>
</evidence>
<feature type="domain" description="Sushi" evidence="14">
    <location>
        <begin position="149"/>
        <end position="214"/>
    </location>
</feature>
<evidence type="ECO:0000256" key="9">
    <source>
        <dbReference type="ARBA" id="ARBA00023279"/>
    </source>
</evidence>
<dbReference type="InterPro" id="IPR035976">
    <property type="entry name" value="Sushi/SCR/CCP_sf"/>
</dbReference>
<keyword evidence="8" id="KW-0325">Glycoprotein</keyword>
<dbReference type="GO" id="GO:0002079">
    <property type="term" value="C:inner acrosomal membrane"/>
    <property type="evidence" value="ECO:0007669"/>
    <property type="project" value="UniProtKB-SubCell"/>
</dbReference>
<keyword evidence="6 11" id="KW-0472">Membrane</keyword>
<dbReference type="InterPro" id="IPR051277">
    <property type="entry name" value="SEZ6_CSMD_C4BPB_Regulators"/>
</dbReference>
<evidence type="ECO:0000256" key="10">
    <source>
        <dbReference type="ARBA" id="ARBA00047055"/>
    </source>
</evidence>
<dbReference type="FunFam" id="2.10.70.10:FF:000014">
    <property type="entry name" value="Membrane cofactor protein"/>
    <property type="match status" value="1"/>
</dbReference>
<keyword evidence="9 11" id="KW-0278">Fertilization</keyword>
<dbReference type="AlphaFoldDB" id="A0A5N4CIU1"/>
<keyword evidence="3 12" id="KW-0768">Sushi</keyword>
<organism evidence="15 16">
    <name type="scientific">Camelus dromedarius</name>
    <name type="common">Dromedary</name>
    <name type="synonym">Arabian camel</name>
    <dbReference type="NCBI Taxonomy" id="9838"/>
    <lineage>
        <taxon>Eukaryota</taxon>
        <taxon>Metazoa</taxon>
        <taxon>Chordata</taxon>
        <taxon>Craniata</taxon>
        <taxon>Vertebrata</taxon>
        <taxon>Euteleostomi</taxon>
        <taxon>Mammalia</taxon>
        <taxon>Eutheria</taxon>
        <taxon>Laurasiatheria</taxon>
        <taxon>Artiodactyla</taxon>
        <taxon>Tylopoda</taxon>
        <taxon>Camelidae</taxon>
        <taxon>Camelus</taxon>
    </lineage>
</organism>
<dbReference type="GO" id="GO:0009986">
    <property type="term" value="C:cell surface"/>
    <property type="evidence" value="ECO:0007669"/>
    <property type="project" value="InterPro"/>
</dbReference>
<keyword evidence="13" id="KW-0812">Transmembrane</keyword>
<comment type="caution">
    <text evidence="15">The sequence shown here is derived from an EMBL/GenBank/DDBJ whole genome shotgun (WGS) entry which is preliminary data.</text>
</comment>
<dbReference type="CDD" id="cd00033">
    <property type="entry name" value="CCP"/>
    <property type="match status" value="3"/>
</dbReference>
<sequence length="325" mass="35889">MAASYTSLVAPSGRPESPLLTWFFFGILLTALVLLLPIFSDACDSPPRFQTMKLRGAAKPSYSSGETVKYECRPGYKPIFPPLPTSTVCQDDNTWAPLMEACTRKLCPNLGDPVNGQVIYVNESFAFGTQAHFVCNEGVEVGLMEMGEIKCSPPTKIENGRYTNSHKDVFEYNEAVTYICDPSSGPDEYSLVGESRLVCVGSDTWSSDAPQCKVVKCIYPIVDHGTMVSGFRAKYYYKAEVVFECDEGFSLRGKSRIVCGADSTWEPELPTCVKGHPSLPDDLHPEHPEDLDVGLIAVIVLTVGEYLKLRYRLSRDITLKKCVSC</sequence>
<evidence type="ECO:0000256" key="3">
    <source>
        <dbReference type="ARBA" id="ARBA00022659"/>
    </source>
</evidence>
<evidence type="ECO:0000313" key="15">
    <source>
        <dbReference type="EMBL" id="KAB1258792.1"/>
    </source>
</evidence>
<accession>A0A5N4CIU1</accession>
<dbReference type="Pfam" id="PF00084">
    <property type="entry name" value="Sushi"/>
    <property type="match status" value="3"/>
</dbReference>
<dbReference type="PANTHER" id="PTHR45656:SF4">
    <property type="entry name" value="PROTEIN CBR-CLEC-78"/>
    <property type="match status" value="1"/>
</dbReference>
<evidence type="ECO:0000256" key="12">
    <source>
        <dbReference type="PROSITE-ProRule" id="PRU00302"/>
    </source>
</evidence>
<dbReference type="GO" id="GO:0007338">
    <property type="term" value="P:single fertilization"/>
    <property type="evidence" value="ECO:0007669"/>
    <property type="project" value="UniProtKB-UniRule"/>
</dbReference>
<evidence type="ECO:0000256" key="6">
    <source>
        <dbReference type="ARBA" id="ARBA00023136"/>
    </source>
</evidence>
<dbReference type="SUPFAM" id="SSF57535">
    <property type="entry name" value="Complement control module/SCR domain"/>
    <property type="match status" value="4"/>
</dbReference>
<feature type="disulfide bond" evidence="12">
    <location>
        <begin position="245"/>
        <end position="272"/>
    </location>
</feature>
<dbReference type="FunFam" id="2.10.70.10:FF:000042">
    <property type="entry name" value="Membrane cofactor protein"/>
    <property type="match status" value="1"/>
</dbReference>
<reference evidence="15 16" key="1">
    <citation type="journal article" date="2019" name="Mol. Ecol. Resour.">
        <title>Improving Illumina assemblies with Hi-C and long reads: an example with the North African dromedary.</title>
        <authorList>
            <person name="Elbers J.P."/>
            <person name="Rogers M.F."/>
            <person name="Perelman P.L."/>
            <person name="Proskuryakova A.A."/>
            <person name="Serdyukova N.A."/>
            <person name="Johnson W.E."/>
            <person name="Horin P."/>
            <person name="Corander J."/>
            <person name="Murphy D."/>
            <person name="Burger P.A."/>
        </authorList>
    </citation>
    <scope>NUCLEOTIDE SEQUENCE [LARGE SCALE GENOMIC DNA]</scope>
    <source>
        <strain evidence="15">Drom800</strain>
        <tissue evidence="15">Blood</tissue>
    </source>
</reference>
<evidence type="ECO:0000259" key="14">
    <source>
        <dbReference type="PROSITE" id="PS50923"/>
    </source>
</evidence>
<feature type="transmembrane region" description="Helical" evidence="13">
    <location>
        <begin position="20"/>
        <end position="39"/>
    </location>
</feature>
<evidence type="ECO:0000256" key="11">
    <source>
        <dbReference type="PIRNR" id="PIRNR037971"/>
    </source>
</evidence>
<comment type="function">
    <text evidence="11">Acts as a cofactor for complement factor I, a serine protease which protects autologous cells against complement-mediated injury by cleaving C3b and C4b deposited on host tissue. May be involved in the fusion of the spermatozoa with the oocyte during fertilization.</text>
</comment>
<dbReference type="SMART" id="SM00032">
    <property type="entry name" value="CCP"/>
    <property type="match status" value="4"/>
</dbReference>
<evidence type="ECO:0000256" key="1">
    <source>
        <dbReference type="ARBA" id="ARBA00004167"/>
    </source>
</evidence>
<keyword evidence="7 12" id="KW-1015">Disulfide bond</keyword>
<evidence type="ECO:0000256" key="5">
    <source>
        <dbReference type="ARBA" id="ARBA00022737"/>
    </source>
</evidence>
<evidence type="ECO:0000256" key="7">
    <source>
        <dbReference type="ARBA" id="ARBA00023157"/>
    </source>
</evidence>
<protein>
    <recommendedName>
        <fullName evidence="2 11">Membrane cofactor protein</fullName>
    </recommendedName>
</protein>
<dbReference type="PANTHER" id="PTHR45656">
    <property type="entry name" value="PROTEIN CBR-CLEC-78"/>
    <property type="match status" value="1"/>
</dbReference>
<dbReference type="InterPro" id="IPR000436">
    <property type="entry name" value="Sushi_SCR_CCP_dom"/>
</dbReference>
<dbReference type="PROSITE" id="PS50923">
    <property type="entry name" value="SUSHI"/>
    <property type="match status" value="3"/>
</dbReference>
<dbReference type="STRING" id="9838.ENSCDRP00005010945"/>
<comment type="caution">
    <text evidence="12">Lacks conserved residue(s) required for the propagation of feature annotation.</text>
</comment>
<keyword evidence="5" id="KW-0677">Repeat</keyword>
<evidence type="ECO:0000256" key="8">
    <source>
        <dbReference type="ARBA" id="ARBA00023180"/>
    </source>
</evidence>
<gene>
    <name evidence="15" type="ORF">Cadr_000023390</name>
</gene>
<dbReference type="InterPro" id="IPR017341">
    <property type="entry name" value="CD46"/>
</dbReference>
<dbReference type="PIRSF" id="PIRSF037971">
    <property type="entry name" value="TLX_CD46"/>
    <property type="match status" value="1"/>
</dbReference>